<evidence type="ECO:0000313" key="2">
    <source>
        <dbReference type="EMBL" id="CAL1590882.1"/>
    </source>
</evidence>
<name>A0AAV2KLW8_KNICA</name>
<feature type="compositionally biased region" description="Basic residues" evidence="1">
    <location>
        <begin position="201"/>
        <end position="217"/>
    </location>
</feature>
<dbReference type="EMBL" id="OZ035841">
    <property type="protein sequence ID" value="CAL1590882.1"/>
    <property type="molecule type" value="Genomic_DNA"/>
</dbReference>
<evidence type="ECO:0000256" key="1">
    <source>
        <dbReference type="SAM" id="MobiDB-lite"/>
    </source>
</evidence>
<gene>
    <name evidence="2" type="ORF">KC01_LOCUS20325</name>
</gene>
<reference evidence="2 3" key="1">
    <citation type="submission" date="2024-04" db="EMBL/GenBank/DDBJ databases">
        <authorList>
            <person name="Waldvogel A.-M."/>
            <person name="Schoenle A."/>
        </authorList>
    </citation>
    <scope>NUCLEOTIDE SEQUENCE [LARGE SCALE GENOMIC DNA]</scope>
</reference>
<evidence type="ECO:0000313" key="3">
    <source>
        <dbReference type="Proteomes" id="UP001497482"/>
    </source>
</evidence>
<protein>
    <submittedName>
        <fullName evidence="2">Uncharacterized protein</fullName>
    </submittedName>
</protein>
<organism evidence="2 3">
    <name type="scientific">Knipowitschia caucasica</name>
    <name type="common">Caucasian dwarf goby</name>
    <name type="synonym">Pomatoschistus caucasicus</name>
    <dbReference type="NCBI Taxonomy" id="637954"/>
    <lineage>
        <taxon>Eukaryota</taxon>
        <taxon>Metazoa</taxon>
        <taxon>Chordata</taxon>
        <taxon>Craniata</taxon>
        <taxon>Vertebrata</taxon>
        <taxon>Euteleostomi</taxon>
        <taxon>Actinopterygii</taxon>
        <taxon>Neopterygii</taxon>
        <taxon>Teleostei</taxon>
        <taxon>Neoteleostei</taxon>
        <taxon>Acanthomorphata</taxon>
        <taxon>Gobiaria</taxon>
        <taxon>Gobiiformes</taxon>
        <taxon>Gobioidei</taxon>
        <taxon>Gobiidae</taxon>
        <taxon>Gobiinae</taxon>
        <taxon>Knipowitschia</taxon>
    </lineage>
</organism>
<accession>A0AAV2KLW8</accession>
<keyword evidence="3" id="KW-1185">Reference proteome</keyword>
<dbReference type="AlphaFoldDB" id="A0AAV2KLW8"/>
<proteinExistence type="predicted"/>
<feature type="region of interest" description="Disordered" evidence="1">
    <location>
        <begin position="151"/>
        <end position="250"/>
    </location>
</feature>
<sequence>MILSELIMVSGQWLQHRQGPRLAVGAHFERVRIPHPLAEARGVGGGGGVGLGGYGVGGVKVGFGVLGGWWVCSVWLGGVVVGVVGCCSFFDDGVGQCVSAGLVPPELQGLARLQSRGVRGFSAGLTPIRHPQQHQHRLGVESGTTAFNHTAHAGQNRAREGVWHRSAPNSEQPPPEKWHTYRASRNQNSRLDPEENCHQTGAHRQRLVRRGLQRHQQPHQGRGGPPQDIDLEEAEDASKTSSRRSRVLQPVRQPVRHQILGSYLKVSDCVEGVQRLFSNSLKMREKSNKGKMPPRKCNMCRVIQVSQTECLPVSRASAVPRCCAWTL</sequence>
<dbReference type="Proteomes" id="UP001497482">
    <property type="component" value="Chromosome 19"/>
</dbReference>